<dbReference type="EMBL" id="FXYE01000001">
    <property type="protein sequence ID" value="SMX33375.1"/>
    <property type="molecule type" value="Genomic_DNA"/>
</dbReference>
<reference evidence="3" key="1">
    <citation type="submission" date="2017-05" db="EMBL/GenBank/DDBJ databases">
        <authorList>
            <person name="Rodrigo-Torres L."/>
            <person name="Arahal R. D."/>
            <person name="Lucena T."/>
        </authorList>
    </citation>
    <scope>NUCLEOTIDE SEQUENCE [LARGE SCALE GENOMIC DNA]</scope>
    <source>
        <strain evidence="3">CECT 8621</strain>
    </source>
</reference>
<name>A0A238JS20_9RHOB</name>
<evidence type="ECO:0000313" key="3">
    <source>
        <dbReference type="Proteomes" id="UP000202922"/>
    </source>
</evidence>
<sequence length="192" mass="21255">MFNTLKNAIARFRSDESGLITAEAVLAMPVLVWWYVGSLVFFDAYQARNVNLKAAYTISDMLSRELASAGPNYIQGLDNVYGYLTAGHGTGSKIRVTMVKCNDDCEAGSTSRELVRSWSEGTGDLAPLSDGDLDAYQKYIPVMAKGDWVILAETFIDYDPAWQVGIVDPTDFDNVIVTRPRFLPQIPWDPNA</sequence>
<keyword evidence="3" id="KW-1185">Reference proteome</keyword>
<dbReference type="AlphaFoldDB" id="A0A238JS20"/>
<organism evidence="2 3">
    <name type="scientific">Actibacterium lipolyticum</name>
    <dbReference type="NCBI Taxonomy" id="1524263"/>
    <lineage>
        <taxon>Bacteria</taxon>
        <taxon>Pseudomonadati</taxon>
        <taxon>Pseudomonadota</taxon>
        <taxon>Alphaproteobacteria</taxon>
        <taxon>Rhodobacterales</taxon>
        <taxon>Roseobacteraceae</taxon>
        <taxon>Actibacterium</taxon>
    </lineage>
</organism>
<evidence type="ECO:0008006" key="4">
    <source>
        <dbReference type="Google" id="ProtNLM"/>
    </source>
</evidence>
<keyword evidence="1" id="KW-0472">Membrane</keyword>
<keyword evidence="1" id="KW-1133">Transmembrane helix</keyword>
<feature type="transmembrane region" description="Helical" evidence="1">
    <location>
        <begin position="20"/>
        <end position="42"/>
    </location>
</feature>
<gene>
    <name evidence="2" type="ORF">COL8621_01011</name>
</gene>
<evidence type="ECO:0000256" key="1">
    <source>
        <dbReference type="SAM" id="Phobius"/>
    </source>
</evidence>
<dbReference type="RefSeq" id="WP_093966183.1">
    <property type="nucleotide sequence ID" value="NZ_FXYE01000001.1"/>
</dbReference>
<protein>
    <recommendedName>
        <fullName evidence="4">Pilus assembly protein</fullName>
    </recommendedName>
</protein>
<keyword evidence="1" id="KW-0812">Transmembrane</keyword>
<accession>A0A238JS20</accession>
<proteinExistence type="predicted"/>
<dbReference type="Proteomes" id="UP000202922">
    <property type="component" value="Unassembled WGS sequence"/>
</dbReference>
<dbReference type="OrthoDB" id="7876207at2"/>
<evidence type="ECO:0000313" key="2">
    <source>
        <dbReference type="EMBL" id="SMX33375.1"/>
    </source>
</evidence>